<keyword evidence="7" id="KW-0378">Hydrolase</keyword>
<dbReference type="PANTHER" id="PTHR30622">
    <property type="entry name" value="UNDECAPRENYL-DIPHOSPHATASE"/>
    <property type="match status" value="1"/>
</dbReference>
<evidence type="ECO:0000256" key="5">
    <source>
        <dbReference type="ARBA" id="ARBA00022475"/>
    </source>
</evidence>
<comment type="subcellular location">
    <subcellularLocation>
        <location evidence="1">Cell membrane</location>
        <topology evidence="1">Multi-pass membrane protein</topology>
    </subcellularLocation>
</comment>
<evidence type="ECO:0000256" key="8">
    <source>
        <dbReference type="ARBA" id="ARBA00022989"/>
    </source>
</evidence>
<evidence type="ECO:0000256" key="14">
    <source>
        <dbReference type="SAM" id="Phobius"/>
    </source>
</evidence>
<proteinExistence type="inferred from homology"/>
<comment type="catalytic activity">
    <reaction evidence="13">
        <text>di-trans,octa-cis-undecaprenyl diphosphate + H2O = di-trans,octa-cis-undecaprenyl phosphate + phosphate + H(+)</text>
        <dbReference type="Rhea" id="RHEA:28094"/>
        <dbReference type="ChEBI" id="CHEBI:15377"/>
        <dbReference type="ChEBI" id="CHEBI:15378"/>
        <dbReference type="ChEBI" id="CHEBI:43474"/>
        <dbReference type="ChEBI" id="CHEBI:58405"/>
        <dbReference type="ChEBI" id="CHEBI:60392"/>
        <dbReference type="EC" id="3.6.1.27"/>
    </reaction>
</comment>
<feature type="transmembrane region" description="Helical" evidence="14">
    <location>
        <begin position="134"/>
        <end position="152"/>
    </location>
</feature>
<dbReference type="GO" id="GO:0050380">
    <property type="term" value="F:undecaprenyl-diphosphatase activity"/>
    <property type="evidence" value="ECO:0007669"/>
    <property type="project" value="UniProtKB-EC"/>
</dbReference>
<accession>A0A915XKJ0</accession>
<evidence type="ECO:0000256" key="3">
    <source>
        <dbReference type="ARBA" id="ARBA00012374"/>
    </source>
</evidence>
<dbReference type="KEGG" id="ddu:GF1_24380"/>
<evidence type="ECO:0000256" key="9">
    <source>
        <dbReference type="ARBA" id="ARBA00023136"/>
    </source>
</evidence>
<dbReference type="InterPro" id="IPR003824">
    <property type="entry name" value="UppP"/>
</dbReference>
<keyword evidence="9 14" id="KW-0472">Membrane</keyword>
<keyword evidence="6 14" id="KW-0812">Transmembrane</keyword>
<dbReference type="Pfam" id="PF02673">
    <property type="entry name" value="BacA"/>
    <property type="match status" value="1"/>
</dbReference>
<evidence type="ECO:0000256" key="7">
    <source>
        <dbReference type="ARBA" id="ARBA00022801"/>
    </source>
</evidence>
<sequence>MVIAFRRELLLMVTALFSSSTARKGDPELRQAYLWDIYVVVATLPAVGVGLFLKDDIDSIFDNILVTFTMLAVTGTIMVLTRFLRQKDTPVTCPRAFAIGIAQAMAILPGLSRSGSTIFAGMLMGINRETAARFSFIMSIPAIIGAAVLKLGDLLTNPPGTAEMINILAGTLAAAISGYLAIVLLMHIVRRGQLQWFGYYCFLVSGIGFSWYFLH</sequence>
<evidence type="ECO:0000256" key="1">
    <source>
        <dbReference type="ARBA" id="ARBA00004651"/>
    </source>
</evidence>
<feature type="transmembrane region" description="Helical" evidence="14">
    <location>
        <begin position="164"/>
        <end position="185"/>
    </location>
</feature>
<dbReference type="EMBL" id="AP024233">
    <property type="protein sequence ID" value="BCO10062.1"/>
    <property type="molecule type" value="Genomic_DNA"/>
</dbReference>
<gene>
    <name evidence="15" type="ORF">GF1_24380</name>
</gene>
<reference evidence="15" key="1">
    <citation type="submission" date="2020-12" db="EMBL/GenBank/DDBJ databases">
        <title>Desulfobium dissulfuricans gen. nov., sp. nov., a novel mesophilic, sulfate-reducing bacterium isolated from a deep-sea hydrothermal vent.</title>
        <authorList>
            <person name="Hashimoto Y."/>
            <person name="Tame A."/>
            <person name="Sawayama S."/>
            <person name="Miyazaki J."/>
            <person name="Takai K."/>
            <person name="Nakagawa S."/>
        </authorList>
    </citation>
    <scope>NUCLEOTIDE SEQUENCE</scope>
    <source>
        <strain evidence="15">GF1</strain>
    </source>
</reference>
<keyword evidence="10" id="KW-0046">Antibiotic resistance</keyword>
<evidence type="ECO:0000256" key="2">
    <source>
        <dbReference type="ARBA" id="ARBA00010621"/>
    </source>
</evidence>
<evidence type="ECO:0000256" key="6">
    <source>
        <dbReference type="ARBA" id="ARBA00022692"/>
    </source>
</evidence>
<comment type="similarity">
    <text evidence="2">Belongs to the UppP family.</text>
</comment>
<keyword evidence="16" id="KW-1185">Reference proteome</keyword>
<keyword evidence="8 14" id="KW-1133">Transmembrane helix</keyword>
<organism evidence="15 16">
    <name type="scientific">Desulfolithobacter dissulfuricans</name>
    <dbReference type="NCBI Taxonomy" id="2795293"/>
    <lineage>
        <taxon>Bacteria</taxon>
        <taxon>Pseudomonadati</taxon>
        <taxon>Thermodesulfobacteriota</taxon>
        <taxon>Desulfobulbia</taxon>
        <taxon>Desulfobulbales</taxon>
        <taxon>Desulfobulbaceae</taxon>
        <taxon>Desulfolithobacter</taxon>
    </lineage>
</organism>
<dbReference type="EC" id="3.6.1.27" evidence="3"/>
<evidence type="ECO:0000256" key="13">
    <source>
        <dbReference type="ARBA" id="ARBA00047594"/>
    </source>
</evidence>
<dbReference type="PANTHER" id="PTHR30622:SF2">
    <property type="entry name" value="UNDECAPRENYL-DIPHOSPHATASE"/>
    <property type="match status" value="1"/>
</dbReference>
<evidence type="ECO:0000256" key="11">
    <source>
        <dbReference type="ARBA" id="ARBA00032707"/>
    </source>
</evidence>
<dbReference type="GO" id="GO:0005886">
    <property type="term" value="C:plasma membrane"/>
    <property type="evidence" value="ECO:0007669"/>
    <property type="project" value="UniProtKB-SubCell"/>
</dbReference>
<evidence type="ECO:0000313" key="15">
    <source>
        <dbReference type="EMBL" id="BCO10062.1"/>
    </source>
</evidence>
<protein>
    <recommendedName>
        <fullName evidence="4">Undecaprenyl-diphosphatase</fullName>
        <ecNumber evidence="3">3.6.1.27</ecNumber>
    </recommendedName>
    <alternativeName>
        <fullName evidence="12">Bacitracin resistance protein</fullName>
    </alternativeName>
    <alternativeName>
        <fullName evidence="11">Undecaprenyl pyrophosphate phosphatase</fullName>
    </alternativeName>
</protein>
<dbReference type="GO" id="GO:0046677">
    <property type="term" value="P:response to antibiotic"/>
    <property type="evidence" value="ECO:0007669"/>
    <property type="project" value="UniProtKB-KW"/>
</dbReference>
<feature type="transmembrane region" description="Helical" evidence="14">
    <location>
        <begin position="197"/>
        <end position="214"/>
    </location>
</feature>
<evidence type="ECO:0000256" key="10">
    <source>
        <dbReference type="ARBA" id="ARBA00023251"/>
    </source>
</evidence>
<evidence type="ECO:0000256" key="12">
    <source>
        <dbReference type="ARBA" id="ARBA00032932"/>
    </source>
</evidence>
<evidence type="ECO:0000313" key="16">
    <source>
        <dbReference type="Proteomes" id="UP001063350"/>
    </source>
</evidence>
<name>A0A915XKJ0_9BACT</name>
<feature type="transmembrane region" description="Helical" evidence="14">
    <location>
        <begin position="65"/>
        <end position="84"/>
    </location>
</feature>
<dbReference type="Proteomes" id="UP001063350">
    <property type="component" value="Chromosome"/>
</dbReference>
<feature type="transmembrane region" description="Helical" evidence="14">
    <location>
        <begin position="32"/>
        <end position="53"/>
    </location>
</feature>
<dbReference type="AlphaFoldDB" id="A0A915XKJ0"/>
<evidence type="ECO:0000256" key="4">
    <source>
        <dbReference type="ARBA" id="ARBA00021581"/>
    </source>
</evidence>
<keyword evidence="5" id="KW-1003">Cell membrane</keyword>